<feature type="domain" description="Gfd2/YDR514C-like C-terminal" evidence="1">
    <location>
        <begin position="86"/>
        <end position="207"/>
    </location>
</feature>
<dbReference type="InterPro" id="IPR036397">
    <property type="entry name" value="RNaseH_sf"/>
</dbReference>
<evidence type="ECO:0000313" key="3">
    <source>
        <dbReference type="Proteomes" id="UP000006753"/>
    </source>
</evidence>
<gene>
    <name evidence="2" type="ORF">MBM_06773</name>
</gene>
<dbReference type="AlphaFoldDB" id="K1WRH3"/>
<dbReference type="Pfam" id="PF21762">
    <property type="entry name" value="DEDDh_C"/>
    <property type="match status" value="1"/>
</dbReference>
<dbReference type="PANTHER" id="PTHR28083">
    <property type="entry name" value="GOOD FOR FULL DBP5 ACTIVITY PROTEIN 2"/>
    <property type="match status" value="1"/>
</dbReference>
<proteinExistence type="predicted"/>
<name>K1WRH3_MARBU</name>
<dbReference type="InterPro" id="IPR040151">
    <property type="entry name" value="Gfd2/YDR514C-like"/>
</dbReference>
<dbReference type="OrthoDB" id="5953249at2759"/>
<dbReference type="GO" id="GO:0005634">
    <property type="term" value="C:nucleus"/>
    <property type="evidence" value="ECO:0007669"/>
    <property type="project" value="TreeGrafter"/>
</dbReference>
<dbReference type="Gene3D" id="3.30.420.10">
    <property type="entry name" value="Ribonuclease H-like superfamily/Ribonuclease H"/>
    <property type="match status" value="1"/>
</dbReference>
<dbReference type="EMBL" id="JH921443">
    <property type="protein sequence ID" value="EKD15012.1"/>
    <property type="molecule type" value="Genomic_DNA"/>
</dbReference>
<sequence>MKNTTWHRAEVFRLDTWLAVFQRNLTPNLEKDEIHQELWDSAPILLSIDFEKKKRRGCNRDRGTIREIGVSTFDIRSLPSRPLNCQKTSDTFLFNKSQSFNQDSTAHLLQSILREDGSRTLLIVGHALRYELALLRDIGIDASDPAEYPNIAGCLDTKNLAGKLVFNPIGWLRKAALSDVLERLYIPYANLHVAGNDANFTLKAMLLLSLHDIARRRAMGPSIDPSGNMASVREIAWGLSKVS</sequence>
<dbReference type="SUPFAM" id="SSF53098">
    <property type="entry name" value="Ribonuclease H-like"/>
    <property type="match status" value="1"/>
</dbReference>
<keyword evidence="3" id="KW-1185">Reference proteome</keyword>
<dbReference type="GO" id="GO:0003676">
    <property type="term" value="F:nucleic acid binding"/>
    <property type="evidence" value="ECO:0007669"/>
    <property type="project" value="InterPro"/>
</dbReference>
<dbReference type="InterPro" id="IPR012337">
    <property type="entry name" value="RNaseH-like_sf"/>
</dbReference>
<dbReference type="Proteomes" id="UP000006753">
    <property type="component" value="Unassembled WGS sequence"/>
</dbReference>
<dbReference type="InParanoid" id="K1WRH3"/>
<organism evidence="2 3">
    <name type="scientific">Marssonina brunnea f. sp. multigermtubi (strain MB_m1)</name>
    <name type="common">Marssonina leaf spot fungus</name>
    <dbReference type="NCBI Taxonomy" id="1072389"/>
    <lineage>
        <taxon>Eukaryota</taxon>
        <taxon>Fungi</taxon>
        <taxon>Dikarya</taxon>
        <taxon>Ascomycota</taxon>
        <taxon>Pezizomycotina</taxon>
        <taxon>Leotiomycetes</taxon>
        <taxon>Helotiales</taxon>
        <taxon>Drepanopezizaceae</taxon>
        <taxon>Drepanopeziza</taxon>
    </lineage>
</organism>
<dbReference type="PANTHER" id="PTHR28083:SF1">
    <property type="entry name" value="GOOD FOR FULL DBP5 ACTIVITY PROTEIN 2"/>
    <property type="match status" value="1"/>
</dbReference>
<dbReference type="HOGENOM" id="CLU_1142789_0_0_1"/>
<dbReference type="KEGG" id="mbe:MBM_06773"/>
<evidence type="ECO:0000313" key="2">
    <source>
        <dbReference type="EMBL" id="EKD15012.1"/>
    </source>
</evidence>
<evidence type="ECO:0000259" key="1">
    <source>
        <dbReference type="Pfam" id="PF21762"/>
    </source>
</evidence>
<accession>K1WRH3</accession>
<dbReference type="InterPro" id="IPR048519">
    <property type="entry name" value="Gfd2/YDR514C-like_C"/>
</dbReference>
<protein>
    <submittedName>
        <fullName evidence="2">QDE-2-interacting protein</fullName>
    </submittedName>
</protein>
<reference evidence="2 3" key="1">
    <citation type="journal article" date="2012" name="BMC Genomics">
        <title>Sequencing the genome of Marssonina brunnea reveals fungus-poplar co-evolution.</title>
        <authorList>
            <person name="Zhu S."/>
            <person name="Cao Y.-Z."/>
            <person name="Jiang C."/>
            <person name="Tan B.-Y."/>
            <person name="Wang Z."/>
            <person name="Feng S."/>
            <person name="Zhang L."/>
            <person name="Su X.-H."/>
            <person name="Brejova B."/>
            <person name="Vinar T."/>
            <person name="Xu M."/>
            <person name="Wang M.-X."/>
            <person name="Zhang S.-G."/>
            <person name="Huang M.-R."/>
            <person name="Wu R."/>
            <person name="Zhou Y."/>
        </authorList>
    </citation>
    <scope>NUCLEOTIDE SEQUENCE [LARGE SCALE GENOMIC DNA]</scope>
    <source>
        <strain evidence="2 3">MB_m1</strain>
    </source>
</reference>